<dbReference type="AlphaFoldDB" id="A0AAN6LXR9"/>
<accession>A0AAN6LXR9</accession>
<name>A0AAN6LXR9_9PLEO</name>
<reference evidence="1 2" key="1">
    <citation type="submission" date="2021-02" db="EMBL/GenBank/DDBJ databases">
        <title>Genome assembly of Pseudopithomyces chartarum.</title>
        <authorList>
            <person name="Jauregui R."/>
            <person name="Singh J."/>
            <person name="Voisey C."/>
        </authorList>
    </citation>
    <scope>NUCLEOTIDE SEQUENCE [LARGE SCALE GENOMIC DNA]</scope>
    <source>
        <strain evidence="1 2">AGR01</strain>
    </source>
</reference>
<evidence type="ECO:0000313" key="2">
    <source>
        <dbReference type="Proteomes" id="UP001280581"/>
    </source>
</evidence>
<dbReference type="PANTHER" id="PTHR24148:SF80">
    <property type="entry name" value="HETEROKARYON INCOMPATIBILITY DOMAIN-CONTAINING PROTEIN"/>
    <property type="match status" value="1"/>
</dbReference>
<organism evidence="1 2">
    <name type="scientific">Pseudopithomyces chartarum</name>
    <dbReference type="NCBI Taxonomy" id="1892770"/>
    <lineage>
        <taxon>Eukaryota</taxon>
        <taxon>Fungi</taxon>
        <taxon>Dikarya</taxon>
        <taxon>Ascomycota</taxon>
        <taxon>Pezizomycotina</taxon>
        <taxon>Dothideomycetes</taxon>
        <taxon>Pleosporomycetidae</taxon>
        <taxon>Pleosporales</taxon>
        <taxon>Massarineae</taxon>
        <taxon>Didymosphaeriaceae</taxon>
        <taxon>Pseudopithomyces</taxon>
    </lineage>
</organism>
<protein>
    <submittedName>
        <fullName evidence="1">Uncharacterized protein</fullName>
    </submittedName>
</protein>
<keyword evidence="2" id="KW-1185">Reference proteome</keyword>
<comment type="caution">
    <text evidence="1">The sequence shown here is derived from an EMBL/GenBank/DDBJ whole genome shotgun (WGS) entry which is preliminary data.</text>
</comment>
<dbReference type="InterPro" id="IPR052895">
    <property type="entry name" value="HetReg/Transcr_Mod"/>
</dbReference>
<proteinExistence type="predicted"/>
<evidence type="ECO:0000313" key="1">
    <source>
        <dbReference type="EMBL" id="KAK3207644.1"/>
    </source>
</evidence>
<sequence>MDQLHGAHDVPVYVYTPLRAEHDEIRSVANDCSPKDPWEDLDSSPHILKMLQDFSRYQCSDPRDRIYSMYNMATDMKYSDVARHEYNPAWEYEGPLLEFQVDYELDVRETYQSFALACAKAGKVAQLLQAVIDRKNNAEQTDWPSWVPNWRSEPVPLGNWSLYGSPLRYITHDSCGILLQSSGGCIANVSKDPARGNLLYIDYIGTPITATDNVDSLTLEIESFYHILSDAFPFFRDRGLGLFIDTLVCLLGLDLKAIKESEGRLSKSMPISDKAQETDTQEEACNLRDILVDAMKGKRWFRARIPDDDIFLCGITDTAIELGDELLVAIDLLHEFLGQALITGIIVRRTSTVQRATDAASSACSYRIIGRASLSWMIVEDTPLNDESYELDKTFSPSGAGKS</sequence>
<gene>
    <name evidence="1" type="ORF">GRF29_103g1725310</name>
</gene>
<dbReference type="PANTHER" id="PTHR24148">
    <property type="entry name" value="ANKYRIN REPEAT DOMAIN-CONTAINING PROTEIN 39 HOMOLOG-RELATED"/>
    <property type="match status" value="1"/>
</dbReference>
<dbReference type="Proteomes" id="UP001280581">
    <property type="component" value="Unassembled WGS sequence"/>
</dbReference>
<dbReference type="EMBL" id="WVTA01000009">
    <property type="protein sequence ID" value="KAK3207644.1"/>
    <property type="molecule type" value="Genomic_DNA"/>
</dbReference>